<dbReference type="Proteomes" id="UP000176998">
    <property type="component" value="Unassembled WGS sequence"/>
</dbReference>
<proteinExistence type="predicted"/>
<sequence>MPFKDADVAAASKRTLISWMSLSLQALQASTDVKFFASAYHNTPVEMKRPDPTQLFDNYRSQLQQLRKGNLSAFTQHLTKSSPNSWTSLPRTGRSCPTTPTSSRIMSTSEIILGPDSTTIWEGASDAQKRRMEAARLIGLFLANGFQHGMPSTEESEDLRFLGAVIFKH</sequence>
<comment type="caution">
    <text evidence="2">The sequence shown here is derived from an EMBL/GenBank/DDBJ whole genome shotgun (WGS) entry which is preliminary data.</text>
</comment>
<accession>A0A1G4AUB1</accession>
<name>A0A1G4AUB1_9PEZI</name>
<organism evidence="2 3">
    <name type="scientific">Colletotrichum orchidophilum</name>
    <dbReference type="NCBI Taxonomy" id="1209926"/>
    <lineage>
        <taxon>Eukaryota</taxon>
        <taxon>Fungi</taxon>
        <taxon>Dikarya</taxon>
        <taxon>Ascomycota</taxon>
        <taxon>Pezizomycotina</taxon>
        <taxon>Sordariomycetes</taxon>
        <taxon>Hypocreomycetidae</taxon>
        <taxon>Glomerellales</taxon>
        <taxon>Glomerellaceae</taxon>
        <taxon>Colletotrichum</taxon>
    </lineage>
</organism>
<evidence type="ECO:0000313" key="2">
    <source>
        <dbReference type="EMBL" id="OHE92673.1"/>
    </source>
</evidence>
<reference evidence="2 3" key="1">
    <citation type="submission" date="2016-09" db="EMBL/GenBank/DDBJ databases">
        <authorList>
            <person name="Capua I."/>
            <person name="De Benedictis P."/>
            <person name="Joannis T."/>
            <person name="Lombin L.H."/>
            <person name="Cattoli G."/>
        </authorList>
    </citation>
    <scope>NUCLEOTIDE SEQUENCE [LARGE SCALE GENOMIC DNA]</scope>
    <source>
        <strain evidence="2 3">IMI 309357</strain>
    </source>
</reference>
<dbReference type="AlphaFoldDB" id="A0A1G4AUB1"/>
<evidence type="ECO:0000256" key="1">
    <source>
        <dbReference type="SAM" id="MobiDB-lite"/>
    </source>
</evidence>
<gene>
    <name evidence="2" type="ORF">CORC01_12007</name>
</gene>
<evidence type="ECO:0000313" key="3">
    <source>
        <dbReference type="Proteomes" id="UP000176998"/>
    </source>
</evidence>
<dbReference type="GeneID" id="34565139"/>
<dbReference type="OrthoDB" id="4865698at2759"/>
<keyword evidence="3" id="KW-1185">Reference proteome</keyword>
<protein>
    <submittedName>
        <fullName evidence="2">Uncharacterized protein</fullName>
    </submittedName>
</protein>
<dbReference type="STRING" id="1209926.A0A1G4AUB1"/>
<dbReference type="EMBL" id="MJBS01000140">
    <property type="protein sequence ID" value="OHE92673.1"/>
    <property type="molecule type" value="Genomic_DNA"/>
</dbReference>
<dbReference type="RefSeq" id="XP_022469841.1">
    <property type="nucleotide sequence ID" value="XM_022623629.1"/>
</dbReference>
<feature type="region of interest" description="Disordered" evidence="1">
    <location>
        <begin position="82"/>
        <end position="103"/>
    </location>
</feature>